<dbReference type="NCBIfam" id="NF002696">
    <property type="entry name" value="PRK02487.1-5"/>
    <property type="match status" value="1"/>
</dbReference>
<name>A0A1I1R0R0_9HYPH</name>
<sequence length="152" mass="16674">MITPTMDELAAEQAGLVLSSFDLEMAWQLGRRIREIAAERRLPIGIEVSHGATPAFFALLPGATPDNLDWVRRKRAVALRFHQSSLYMRLLCENKSVDFHDRYRLPREDFAASGGGVPIIIRGVGVVGAAAVSGLPDVEDHQLVVSTLRGLL</sequence>
<dbReference type="Proteomes" id="UP000182258">
    <property type="component" value="Unassembled WGS sequence"/>
</dbReference>
<accession>A0A1I1R0R0</accession>
<dbReference type="AlphaFoldDB" id="A0A1I1R0R0"/>
<dbReference type="SUPFAM" id="SSF143744">
    <property type="entry name" value="GlcG-like"/>
    <property type="match status" value="1"/>
</dbReference>
<dbReference type="PANTHER" id="PTHR28255">
    <property type="match status" value="1"/>
</dbReference>
<dbReference type="EMBL" id="FOMB01000036">
    <property type="protein sequence ID" value="SFD27981.1"/>
    <property type="molecule type" value="Genomic_DNA"/>
</dbReference>
<evidence type="ECO:0000313" key="1">
    <source>
        <dbReference type="EMBL" id="SFD27981.1"/>
    </source>
</evidence>
<dbReference type="STRING" id="728005.SAMN04488059_1362"/>
<dbReference type="Gene3D" id="3.30.450.150">
    <property type="entry name" value="Haem-degrading domain"/>
    <property type="match status" value="1"/>
</dbReference>
<dbReference type="PANTHER" id="PTHR28255:SF1">
    <property type="entry name" value="UPF0303 PROTEIN YBR137W"/>
    <property type="match status" value="1"/>
</dbReference>
<dbReference type="InterPro" id="IPR038084">
    <property type="entry name" value="PduO/GlcC-like_sf"/>
</dbReference>
<dbReference type="Pfam" id="PF03928">
    <property type="entry name" value="HbpS-like"/>
    <property type="match status" value="1"/>
</dbReference>
<evidence type="ECO:0000313" key="2">
    <source>
        <dbReference type="Proteomes" id="UP000182258"/>
    </source>
</evidence>
<organism evidence="1 2">
    <name type="scientific">Devosia psychrophila</name>
    <dbReference type="NCBI Taxonomy" id="728005"/>
    <lineage>
        <taxon>Bacteria</taxon>
        <taxon>Pseudomonadati</taxon>
        <taxon>Pseudomonadota</taxon>
        <taxon>Alphaproteobacteria</taxon>
        <taxon>Hyphomicrobiales</taxon>
        <taxon>Devosiaceae</taxon>
        <taxon>Devosia</taxon>
    </lineage>
</organism>
<dbReference type="InterPro" id="IPR005624">
    <property type="entry name" value="PduO/GlcC-like"/>
</dbReference>
<dbReference type="PIRSF" id="PIRSF008757">
    <property type="entry name" value="UCP008757"/>
    <property type="match status" value="1"/>
</dbReference>
<dbReference type="RefSeq" id="WP_244542459.1">
    <property type="nucleotide sequence ID" value="NZ_FOMB01000036.1"/>
</dbReference>
<protein>
    <submittedName>
        <fullName evidence="1">Uncharacterized protein, UPF0303 family</fullName>
    </submittedName>
</protein>
<reference evidence="1 2" key="1">
    <citation type="submission" date="2016-10" db="EMBL/GenBank/DDBJ databases">
        <authorList>
            <person name="de Groot N.N."/>
        </authorList>
    </citation>
    <scope>NUCLEOTIDE SEQUENCE [LARGE SCALE GENOMIC DNA]</scope>
    <source>
        <strain evidence="1 2">CGMCC 1.10210</strain>
    </source>
</reference>
<dbReference type="InterPro" id="IPR010371">
    <property type="entry name" value="YBR137W-like"/>
</dbReference>
<gene>
    <name evidence="1" type="ORF">SAMN04488059_1362</name>
</gene>
<proteinExistence type="predicted"/>